<dbReference type="Pfam" id="PF00168">
    <property type="entry name" value="C2"/>
    <property type="match status" value="1"/>
</dbReference>
<keyword evidence="1" id="KW-0343">GTPase activation</keyword>
<evidence type="ECO:0000256" key="4">
    <source>
        <dbReference type="ARBA" id="ARBA00022833"/>
    </source>
</evidence>
<keyword evidence="11" id="KW-1185">Reference proteome</keyword>
<keyword evidence="3 6" id="KW-0863">Zinc-finger</keyword>
<evidence type="ECO:0008006" key="12">
    <source>
        <dbReference type="Google" id="ProtNLM"/>
    </source>
</evidence>
<sequence>MAEMSARQENGSGTCLQDLLQIESHIYCSKERLRLSGPQRKLEKLLCQSGNKHCADCEAPNPKWVSTNLGVFICIKCSGVHRSLGVHISKVLSAKLDDWTDEQVNSLIDLGGNTAANKKYEACIPINYRKPKPNASTDERADFIRKKYEQLQFTKLDEPMACVYPASRNSSSFQSSSSRHNFCQDKKQPTRHHPGNAFRNSWGRKESENKHMKKSNSLAGMVEFVGLIKVNVVKGTNLAIRDMMSSDPYVILALGQQSVKTHVIKNNLNPIWNESLMLSIPQHVPPLKVLVYDKDRFSTDDFMGEAEIDIQPLLSAAKAYENSSIAEPPQLGKWEASEDNTLVDHGMITIEDGVVKQEISLRLQKVERGVLEIELECVPLTQ</sequence>
<feature type="region of interest" description="Disordered" evidence="7">
    <location>
        <begin position="173"/>
        <end position="209"/>
    </location>
</feature>
<proteinExistence type="predicted"/>
<evidence type="ECO:0000313" key="10">
    <source>
        <dbReference type="EMBL" id="KAJ8774054.1"/>
    </source>
</evidence>
<dbReference type="InterPro" id="IPR035892">
    <property type="entry name" value="C2_domain_sf"/>
</dbReference>
<dbReference type="FunFam" id="2.60.40.150:FF:000190">
    <property type="entry name" value="ADP-ribosylation factor GTPase-activating protein AGD12"/>
    <property type="match status" value="1"/>
</dbReference>
<dbReference type="SMART" id="SM00239">
    <property type="entry name" value="C2"/>
    <property type="match status" value="1"/>
</dbReference>
<dbReference type="InterPro" id="IPR038508">
    <property type="entry name" value="ArfGAP_dom_sf"/>
</dbReference>
<gene>
    <name evidence="10" type="ORF">K2173_009485</name>
</gene>
<reference evidence="10 11" key="1">
    <citation type="submission" date="2021-09" db="EMBL/GenBank/DDBJ databases">
        <title>Genomic insights and catalytic innovation underlie evolution of tropane alkaloids biosynthesis.</title>
        <authorList>
            <person name="Wang Y.-J."/>
            <person name="Tian T."/>
            <person name="Huang J.-P."/>
            <person name="Huang S.-X."/>
        </authorList>
    </citation>
    <scope>NUCLEOTIDE SEQUENCE [LARGE SCALE GENOMIC DNA]</scope>
    <source>
        <strain evidence="10">KIB-2018</strain>
        <tissue evidence="10">Leaf</tissue>
    </source>
</reference>
<dbReference type="PRINTS" id="PR00405">
    <property type="entry name" value="REVINTRACTNG"/>
</dbReference>
<dbReference type="CDD" id="cd04038">
    <property type="entry name" value="C2_ArfGAP"/>
    <property type="match status" value="1"/>
</dbReference>
<dbReference type="GO" id="GO:0005543">
    <property type="term" value="F:phospholipid binding"/>
    <property type="evidence" value="ECO:0007669"/>
    <property type="project" value="InterPro"/>
</dbReference>
<dbReference type="Gene3D" id="1.10.220.150">
    <property type="entry name" value="Arf GTPase activating protein"/>
    <property type="match status" value="1"/>
</dbReference>
<dbReference type="PROSITE" id="PS50115">
    <property type="entry name" value="ARFGAP"/>
    <property type="match status" value="1"/>
</dbReference>
<dbReference type="GO" id="GO:0005096">
    <property type="term" value="F:GTPase activator activity"/>
    <property type="evidence" value="ECO:0007669"/>
    <property type="project" value="UniProtKB-KW"/>
</dbReference>
<dbReference type="GO" id="GO:0008270">
    <property type="term" value="F:zinc ion binding"/>
    <property type="evidence" value="ECO:0007669"/>
    <property type="project" value="UniProtKB-KW"/>
</dbReference>
<evidence type="ECO:0000256" key="6">
    <source>
        <dbReference type="PROSITE-ProRule" id="PRU00288"/>
    </source>
</evidence>
<comment type="caution">
    <text evidence="10">The sequence shown here is derived from an EMBL/GenBank/DDBJ whole genome shotgun (WGS) entry which is preliminary data.</text>
</comment>
<accession>A0AAV8U7A5</accession>
<dbReference type="InterPro" id="IPR044518">
    <property type="entry name" value="ARF_GAP_AGD11/12/13"/>
</dbReference>
<dbReference type="CDD" id="cd08204">
    <property type="entry name" value="ArfGap"/>
    <property type="match status" value="1"/>
</dbReference>
<evidence type="ECO:0000256" key="1">
    <source>
        <dbReference type="ARBA" id="ARBA00022468"/>
    </source>
</evidence>
<evidence type="ECO:0000256" key="2">
    <source>
        <dbReference type="ARBA" id="ARBA00022723"/>
    </source>
</evidence>
<evidence type="ECO:0000259" key="9">
    <source>
        <dbReference type="PROSITE" id="PS50115"/>
    </source>
</evidence>
<dbReference type="Gene3D" id="2.60.40.150">
    <property type="entry name" value="C2 domain"/>
    <property type="match status" value="1"/>
</dbReference>
<dbReference type="SUPFAM" id="SSF49562">
    <property type="entry name" value="C2 domain (Calcium/lipid-binding domain, CaLB)"/>
    <property type="match status" value="1"/>
</dbReference>
<dbReference type="Proteomes" id="UP001159364">
    <property type="component" value="Linkage Group LG01"/>
</dbReference>
<name>A0AAV8U7A5_9ROSI</name>
<keyword evidence="2" id="KW-0479">Metal-binding</keyword>
<evidence type="ECO:0000256" key="7">
    <source>
        <dbReference type="SAM" id="MobiDB-lite"/>
    </source>
</evidence>
<organism evidence="10 11">
    <name type="scientific">Erythroxylum novogranatense</name>
    <dbReference type="NCBI Taxonomy" id="1862640"/>
    <lineage>
        <taxon>Eukaryota</taxon>
        <taxon>Viridiplantae</taxon>
        <taxon>Streptophyta</taxon>
        <taxon>Embryophyta</taxon>
        <taxon>Tracheophyta</taxon>
        <taxon>Spermatophyta</taxon>
        <taxon>Magnoliopsida</taxon>
        <taxon>eudicotyledons</taxon>
        <taxon>Gunneridae</taxon>
        <taxon>Pentapetalae</taxon>
        <taxon>rosids</taxon>
        <taxon>fabids</taxon>
        <taxon>Malpighiales</taxon>
        <taxon>Erythroxylaceae</taxon>
        <taxon>Erythroxylum</taxon>
    </lineage>
</organism>
<dbReference type="InterPro" id="IPR037278">
    <property type="entry name" value="ARFGAP/RecO"/>
</dbReference>
<dbReference type="PANTHER" id="PTHR46220">
    <property type="entry name" value="ADP-RIBOSYLATION FACTOR GTPASE-ACTIVATING PROTEIN AGD12"/>
    <property type="match status" value="1"/>
</dbReference>
<keyword evidence="5" id="KW-0106">Calcium</keyword>
<evidence type="ECO:0000256" key="5">
    <source>
        <dbReference type="ARBA" id="ARBA00022837"/>
    </source>
</evidence>
<dbReference type="EMBL" id="JAIWQS010000001">
    <property type="protein sequence ID" value="KAJ8774054.1"/>
    <property type="molecule type" value="Genomic_DNA"/>
</dbReference>
<evidence type="ECO:0000256" key="3">
    <source>
        <dbReference type="ARBA" id="ARBA00022771"/>
    </source>
</evidence>
<feature type="domain" description="Arf-GAP" evidence="9">
    <location>
        <begin position="39"/>
        <end position="161"/>
    </location>
</feature>
<dbReference type="InterPro" id="IPR000008">
    <property type="entry name" value="C2_dom"/>
</dbReference>
<dbReference type="PANTHER" id="PTHR46220:SF2">
    <property type="entry name" value="ADP-RIBOSYLATION FACTOR GTPASE-ACTIVATING PROTEIN AGD11-RELATED"/>
    <property type="match status" value="1"/>
</dbReference>
<dbReference type="AlphaFoldDB" id="A0AAV8U7A5"/>
<feature type="domain" description="C2" evidence="8">
    <location>
        <begin position="206"/>
        <end position="324"/>
    </location>
</feature>
<dbReference type="SMART" id="SM00105">
    <property type="entry name" value="ArfGap"/>
    <property type="match status" value="1"/>
</dbReference>
<evidence type="ECO:0000259" key="8">
    <source>
        <dbReference type="PROSITE" id="PS50004"/>
    </source>
</evidence>
<dbReference type="Pfam" id="PF01412">
    <property type="entry name" value="ArfGap"/>
    <property type="match status" value="1"/>
</dbReference>
<protein>
    <recommendedName>
        <fullName evidence="12">ADP-ribosylation factor GTPase-activating protein AGD11</fullName>
    </recommendedName>
</protein>
<dbReference type="FunFam" id="1.10.220.150:FF:000009">
    <property type="entry name" value="stromal membrane-associated protein 1 isoform X1"/>
    <property type="match status" value="1"/>
</dbReference>
<dbReference type="PROSITE" id="PS50004">
    <property type="entry name" value="C2"/>
    <property type="match status" value="1"/>
</dbReference>
<dbReference type="SUPFAM" id="SSF57863">
    <property type="entry name" value="ArfGap/RecO-like zinc finger"/>
    <property type="match status" value="1"/>
</dbReference>
<evidence type="ECO:0000313" key="11">
    <source>
        <dbReference type="Proteomes" id="UP001159364"/>
    </source>
</evidence>
<keyword evidence="4" id="KW-0862">Zinc</keyword>
<dbReference type="InterPro" id="IPR001164">
    <property type="entry name" value="ArfGAP_dom"/>
</dbReference>